<protein>
    <submittedName>
        <fullName evidence="2">Uncharacterized protein</fullName>
    </submittedName>
</protein>
<keyword evidence="1" id="KW-0812">Transmembrane</keyword>
<dbReference type="KEGG" id="nvr:FEJ81_04035"/>
<dbReference type="EMBL" id="CP040330">
    <property type="protein sequence ID" value="QCS41562.1"/>
    <property type="molecule type" value="Genomic_DNA"/>
</dbReference>
<name>A0A4V1FZ61_9EURY</name>
<reference evidence="3" key="1">
    <citation type="submission" date="2019-05" db="EMBL/GenBank/DDBJ databases">
        <title>Genome sequence and methylation pattern of the halophilic Archaeon Natrinema versiforme BOL5-4.</title>
        <authorList>
            <person name="DasSarma P."/>
            <person name="Anton B.P."/>
            <person name="DasSarma S.L."/>
            <person name="Martinez F.L."/>
            <person name="Guzman D."/>
            <person name="Roberts R.J."/>
            <person name="DasSarma S."/>
        </authorList>
    </citation>
    <scope>NUCLEOTIDE SEQUENCE [LARGE SCALE GENOMIC DNA]</scope>
    <source>
        <strain evidence="3">BOL5-4</strain>
    </source>
</reference>
<gene>
    <name evidence="2" type="ORF">FEJ81_04035</name>
</gene>
<sequence>MDIDRRTVVIGVIVLVALLSAGTLVLYTPTAATGTTPTTPTELNGSYSVSERVLVDGERFLERESIVDDETGEQRLVLAFEDISYDHYWTGDGEQYTKITAKSDDRLAEVLAESSNEVVLKADDEPSAIVAASGDDLADDSPAHYTFPDRLIHSQLKAPGYERTNTRTVDGREVSVYEPQTGWTKLTRDEAEDDTFYVADADGELHAGPDGQVRHANVTLERIDAATWGEYLLERGDPLTATVEYDVTESANQVAPAWMEDVR</sequence>
<dbReference type="AlphaFoldDB" id="A0A4V1FZ61"/>
<dbReference type="Proteomes" id="UP000302218">
    <property type="component" value="Chromosome"/>
</dbReference>
<accession>A0A4V1FZ61</accession>
<keyword evidence="1" id="KW-1133">Transmembrane helix</keyword>
<evidence type="ECO:0000256" key="1">
    <source>
        <dbReference type="SAM" id="Phobius"/>
    </source>
</evidence>
<keyword evidence="1" id="KW-0472">Membrane</keyword>
<organism evidence="2 3">
    <name type="scientific">Natrinema versiforme</name>
    <dbReference type="NCBI Taxonomy" id="88724"/>
    <lineage>
        <taxon>Archaea</taxon>
        <taxon>Methanobacteriati</taxon>
        <taxon>Methanobacteriota</taxon>
        <taxon>Stenosarchaea group</taxon>
        <taxon>Halobacteria</taxon>
        <taxon>Halobacteriales</taxon>
        <taxon>Natrialbaceae</taxon>
        <taxon>Natrinema</taxon>
    </lineage>
</organism>
<evidence type="ECO:0000313" key="3">
    <source>
        <dbReference type="Proteomes" id="UP000302218"/>
    </source>
</evidence>
<dbReference type="GeneID" id="40264413"/>
<dbReference type="OrthoDB" id="201894at2157"/>
<feature type="transmembrane region" description="Helical" evidence="1">
    <location>
        <begin position="7"/>
        <end position="27"/>
    </location>
</feature>
<dbReference type="RefSeq" id="WP_138244069.1">
    <property type="nucleotide sequence ID" value="NZ_CP040330.1"/>
</dbReference>
<proteinExistence type="predicted"/>
<evidence type="ECO:0000313" key="2">
    <source>
        <dbReference type="EMBL" id="QCS41562.1"/>
    </source>
</evidence>